<dbReference type="PANTHER" id="PTHR43157:SF31">
    <property type="entry name" value="PHOSPHATIDYLINOSITOL-GLYCAN BIOSYNTHESIS CLASS F PROTEIN"/>
    <property type="match status" value="1"/>
</dbReference>
<name>A0AAD6CRB5_9EURO</name>
<evidence type="ECO:0008006" key="5">
    <source>
        <dbReference type="Google" id="ProtNLM"/>
    </source>
</evidence>
<gene>
    <name evidence="3" type="ORF">N7494_010142</name>
</gene>
<comment type="caution">
    <text evidence="3">The sequence shown here is derived from an EMBL/GenBank/DDBJ whole genome shotgun (WGS) entry which is preliminary data.</text>
</comment>
<keyword evidence="4" id="KW-1185">Reference proteome</keyword>
<organism evidence="3 4">
    <name type="scientific">Penicillium frequentans</name>
    <dbReference type="NCBI Taxonomy" id="3151616"/>
    <lineage>
        <taxon>Eukaryota</taxon>
        <taxon>Fungi</taxon>
        <taxon>Dikarya</taxon>
        <taxon>Ascomycota</taxon>
        <taxon>Pezizomycotina</taxon>
        <taxon>Eurotiomycetes</taxon>
        <taxon>Eurotiomycetidae</taxon>
        <taxon>Eurotiales</taxon>
        <taxon>Aspergillaceae</taxon>
        <taxon>Penicillium</taxon>
    </lineage>
</organism>
<keyword evidence="2" id="KW-0560">Oxidoreductase</keyword>
<comment type="similarity">
    <text evidence="1">Belongs to the short-chain dehydrogenases/reductases (SDR) family.</text>
</comment>
<protein>
    <recommendedName>
        <fullName evidence="5">Short-chain dehydrogenase</fullName>
    </recommendedName>
</protein>
<dbReference type="PRINTS" id="PR00081">
    <property type="entry name" value="GDHRDH"/>
</dbReference>
<proteinExistence type="inferred from homology"/>
<evidence type="ECO:0000256" key="1">
    <source>
        <dbReference type="ARBA" id="ARBA00006484"/>
    </source>
</evidence>
<evidence type="ECO:0000313" key="3">
    <source>
        <dbReference type="EMBL" id="KAJ5533590.1"/>
    </source>
</evidence>
<dbReference type="EMBL" id="JAQIZZ010000007">
    <property type="protein sequence ID" value="KAJ5533590.1"/>
    <property type="molecule type" value="Genomic_DNA"/>
</dbReference>
<evidence type="ECO:0000313" key="4">
    <source>
        <dbReference type="Proteomes" id="UP001220324"/>
    </source>
</evidence>
<reference evidence="3 4" key="1">
    <citation type="journal article" date="2023" name="IMA Fungus">
        <title>Comparative genomic study of the Penicillium genus elucidates a diverse pangenome and 15 lateral gene transfer events.</title>
        <authorList>
            <person name="Petersen C."/>
            <person name="Sorensen T."/>
            <person name="Nielsen M.R."/>
            <person name="Sondergaard T.E."/>
            <person name="Sorensen J.L."/>
            <person name="Fitzpatrick D.A."/>
            <person name="Frisvad J.C."/>
            <person name="Nielsen K.L."/>
        </authorList>
    </citation>
    <scope>NUCLEOTIDE SEQUENCE [LARGE SCALE GENOMIC DNA]</scope>
    <source>
        <strain evidence="3 4">IBT 35679</strain>
    </source>
</reference>
<evidence type="ECO:0000256" key="2">
    <source>
        <dbReference type="ARBA" id="ARBA00023002"/>
    </source>
</evidence>
<sequence length="311" mass="34351">MEYFRTVCPPAPTFTEENAPDQSGKIFLVTGANSGVGAELAKILYGKNATVYVAARSKEKALDAIEEIKAAHPESSGRLMFLHLDLSDLTTIKSSADAYLAAESRLDVLWLNAGVMMPPQGSKTKQGYELQLGTNNLGHFLFVKYLHDILKKTAVTAPKGSVRVIWVSSSAILMAPSPPIDFDNMDYHKDESAMKKYCRSKAGNVIHCAEYANRTAGDGVLSLSLNPGNLKSGLQRHMSKMQTVMAKLILYPPIYGAYTELYAGLSAEITEENNASFVAPWGRVIPIRKDLYDPELTKKYWEWSEEQVQGY</sequence>
<dbReference type="InterPro" id="IPR036291">
    <property type="entry name" value="NAD(P)-bd_dom_sf"/>
</dbReference>
<dbReference type="Proteomes" id="UP001220324">
    <property type="component" value="Unassembled WGS sequence"/>
</dbReference>
<dbReference type="AlphaFoldDB" id="A0AAD6CRB5"/>
<dbReference type="GO" id="GO:0016491">
    <property type="term" value="F:oxidoreductase activity"/>
    <property type="evidence" value="ECO:0007669"/>
    <property type="project" value="UniProtKB-KW"/>
</dbReference>
<dbReference type="Gene3D" id="3.40.50.720">
    <property type="entry name" value="NAD(P)-binding Rossmann-like Domain"/>
    <property type="match status" value="1"/>
</dbReference>
<accession>A0AAD6CRB5</accession>
<dbReference type="PANTHER" id="PTHR43157">
    <property type="entry name" value="PHOSPHATIDYLINOSITOL-GLYCAN BIOSYNTHESIS CLASS F PROTEIN-RELATED"/>
    <property type="match status" value="1"/>
</dbReference>
<dbReference type="Pfam" id="PF00106">
    <property type="entry name" value="adh_short"/>
    <property type="match status" value="1"/>
</dbReference>
<dbReference type="SUPFAM" id="SSF51735">
    <property type="entry name" value="NAD(P)-binding Rossmann-fold domains"/>
    <property type="match status" value="1"/>
</dbReference>
<dbReference type="InterPro" id="IPR002347">
    <property type="entry name" value="SDR_fam"/>
</dbReference>